<organism evidence="10 11">
    <name type="scientific">Phaeodactylum tricornutum (strain CCAP 1055/1)</name>
    <dbReference type="NCBI Taxonomy" id="556484"/>
    <lineage>
        <taxon>Eukaryota</taxon>
        <taxon>Sar</taxon>
        <taxon>Stramenopiles</taxon>
        <taxon>Ochrophyta</taxon>
        <taxon>Bacillariophyta</taxon>
        <taxon>Bacillariophyceae</taxon>
        <taxon>Bacillariophycidae</taxon>
        <taxon>Naviculales</taxon>
        <taxon>Phaeodactylaceae</taxon>
        <taxon>Phaeodactylum</taxon>
    </lineage>
</organism>
<dbReference type="InterPro" id="IPR051258">
    <property type="entry name" value="Diverse_Substrate_Transporter"/>
</dbReference>
<dbReference type="InterPro" id="IPR037185">
    <property type="entry name" value="EmrE-like"/>
</dbReference>
<dbReference type="eggNOG" id="ENOG502QPTR">
    <property type="taxonomic scope" value="Eukaryota"/>
</dbReference>
<feature type="chain" id="PRO_5002855462" description="EamA domain-containing protein" evidence="8">
    <location>
        <begin position="21"/>
        <end position="462"/>
    </location>
</feature>
<evidence type="ECO:0000256" key="5">
    <source>
        <dbReference type="ARBA" id="ARBA00023136"/>
    </source>
</evidence>
<feature type="domain" description="EamA" evidence="9">
    <location>
        <begin position="115"/>
        <end position="264"/>
    </location>
</feature>
<dbReference type="KEGG" id="pti:PHATRDRAFT_48145"/>
<reference evidence="11" key="2">
    <citation type="submission" date="2008-08" db="EMBL/GenBank/DDBJ databases">
        <authorList>
            <consortium name="Diatom Consortium"/>
            <person name="Grigoriev I."/>
            <person name="Grimwood J."/>
            <person name="Kuo A."/>
            <person name="Otillar R.P."/>
            <person name="Salamov A."/>
            <person name="Detter J.C."/>
            <person name="Lindquist E."/>
            <person name="Shapiro H."/>
            <person name="Lucas S."/>
            <person name="Glavina del Rio T."/>
            <person name="Pitluck S."/>
            <person name="Rokhsar D."/>
            <person name="Bowler C."/>
        </authorList>
    </citation>
    <scope>GENOME REANNOTATION</scope>
    <source>
        <strain evidence="11">CCAP 1055/1</strain>
    </source>
</reference>
<name>B7G653_PHATC</name>
<evidence type="ECO:0000256" key="4">
    <source>
        <dbReference type="ARBA" id="ARBA00022989"/>
    </source>
</evidence>
<feature type="domain" description="EamA" evidence="9">
    <location>
        <begin position="276"/>
        <end position="425"/>
    </location>
</feature>
<dbReference type="GO" id="GO:0005886">
    <property type="term" value="C:plasma membrane"/>
    <property type="evidence" value="ECO:0007669"/>
    <property type="project" value="UniProtKB-SubCell"/>
</dbReference>
<feature type="transmembrane region" description="Helical" evidence="7">
    <location>
        <begin position="307"/>
        <end position="326"/>
    </location>
</feature>
<proteinExistence type="predicted"/>
<feature type="transmembrane region" description="Helical" evidence="7">
    <location>
        <begin position="358"/>
        <end position="374"/>
    </location>
</feature>
<dbReference type="HOGENOM" id="CLU_033863_21_4_1"/>
<evidence type="ECO:0000256" key="3">
    <source>
        <dbReference type="ARBA" id="ARBA00022692"/>
    </source>
</evidence>
<dbReference type="Pfam" id="PF00892">
    <property type="entry name" value="EamA"/>
    <property type="match status" value="2"/>
</dbReference>
<feature type="transmembrane region" description="Helical" evidence="7">
    <location>
        <begin position="279"/>
        <end position="295"/>
    </location>
</feature>
<comment type="subcellular location">
    <subcellularLocation>
        <location evidence="1">Cell membrane</location>
        <topology evidence="1">Multi-pass membrane protein</topology>
    </subcellularLocation>
</comment>
<keyword evidence="8" id="KW-0732">Signal</keyword>
<dbReference type="EMBL" id="CM000618">
    <property type="protein sequence ID" value="EEC45952.1"/>
    <property type="molecule type" value="Genomic_DNA"/>
</dbReference>
<feature type="signal peptide" evidence="8">
    <location>
        <begin position="1"/>
        <end position="20"/>
    </location>
</feature>
<feature type="region of interest" description="Disordered" evidence="6">
    <location>
        <begin position="436"/>
        <end position="462"/>
    </location>
</feature>
<gene>
    <name evidence="10" type="ORF">PHATRDRAFT_48145</name>
</gene>
<keyword evidence="3 7" id="KW-0812">Transmembrane</keyword>
<dbReference type="SUPFAM" id="SSF103481">
    <property type="entry name" value="Multidrug resistance efflux transporter EmrE"/>
    <property type="match status" value="2"/>
</dbReference>
<dbReference type="OrthoDB" id="2017960at2759"/>
<evidence type="ECO:0000313" key="10">
    <source>
        <dbReference type="EMBL" id="EEC45952.1"/>
    </source>
</evidence>
<evidence type="ECO:0000259" key="9">
    <source>
        <dbReference type="Pfam" id="PF00892"/>
    </source>
</evidence>
<keyword evidence="11" id="KW-1185">Reference proteome</keyword>
<feature type="compositionally biased region" description="Polar residues" evidence="6">
    <location>
        <begin position="451"/>
        <end position="462"/>
    </location>
</feature>
<feature type="transmembrane region" description="Helical" evidence="7">
    <location>
        <begin position="411"/>
        <end position="430"/>
    </location>
</feature>
<keyword evidence="5 7" id="KW-0472">Membrane</keyword>
<evidence type="ECO:0000256" key="6">
    <source>
        <dbReference type="SAM" id="MobiDB-lite"/>
    </source>
</evidence>
<feature type="transmembrane region" description="Helical" evidence="7">
    <location>
        <begin position="386"/>
        <end position="405"/>
    </location>
</feature>
<evidence type="ECO:0000256" key="2">
    <source>
        <dbReference type="ARBA" id="ARBA00022475"/>
    </source>
</evidence>
<dbReference type="InParanoid" id="B7G653"/>
<dbReference type="GeneID" id="7203295"/>
<dbReference type="AlphaFoldDB" id="B7G653"/>
<reference evidence="10 11" key="1">
    <citation type="journal article" date="2008" name="Nature">
        <title>The Phaeodactylum genome reveals the evolutionary history of diatom genomes.</title>
        <authorList>
            <person name="Bowler C."/>
            <person name="Allen A.E."/>
            <person name="Badger J.H."/>
            <person name="Grimwood J."/>
            <person name="Jabbari K."/>
            <person name="Kuo A."/>
            <person name="Maheswari U."/>
            <person name="Martens C."/>
            <person name="Maumus F."/>
            <person name="Otillar R.P."/>
            <person name="Rayko E."/>
            <person name="Salamov A."/>
            <person name="Vandepoele K."/>
            <person name="Beszteri B."/>
            <person name="Gruber A."/>
            <person name="Heijde M."/>
            <person name="Katinka M."/>
            <person name="Mock T."/>
            <person name="Valentin K."/>
            <person name="Verret F."/>
            <person name="Berges J.A."/>
            <person name="Brownlee C."/>
            <person name="Cadoret J.P."/>
            <person name="Chiovitti A."/>
            <person name="Choi C.J."/>
            <person name="Coesel S."/>
            <person name="De Martino A."/>
            <person name="Detter J.C."/>
            <person name="Durkin C."/>
            <person name="Falciatore A."/>
            <person name="Fournet J."/>
            <person name="Haruta M."/>
            <person name="Huysman M.J."/>
            <person name="Jenkins B.D."/>
            <person name="Jiroutova K."/>
            <person name="Jorgensen R.E."/>
            <person name="Joubert Y."/>
            <person name="Kaplan A."/>
            <person name="Kroger N."/>
            <person name="Kroth P.G."/>
            <person name="La Roche J."/>
            <person name="Lindquist E."/>
            <person name="Lommer M."/>
            <person name="Martin-Jezequel V."/>
            <person name="Lopez P.J."/>
            <person name="Lucas S."/>
            <person name="Mangogna M."/>
            <person name="McGinnis K."/>
            <person name="Medlin L.K."/>
            <person name="Montsant A."/>
            <person name="Oudot-Le Secq M.P."/>
            <person name="Napoli C."/>
            <person name="Obornik M."/>
            <person name="Parker M.S."/>
            <person name="Petit J.L."/>
            <person name="Porcel B.M."/>
            <person name="Poulsen N."/>
            <person name="Robison M."/>
            <person name="Rychlewski L."/>
            <person name="Rynearson T.A."/>
            <person name="Schmutz J."/>
            <person name="Shapiro H."/>
            <person name="Siaut M."/>
            <person name="Stanley M."/>
            <person name="Sussman M.R."/>
            <person name="Taylor A.R."/>
            <person name="Vardi A."/>
            <person name="von Dassow P."/>
            <person name="Vyverman W."/>
            <person name="Willis A."/>
            <person name="Wyrwicz L.S."/>
            <person name="Rokhsar D.S."/>
            <person name="Weissenbach J."/>
            <person name="Armbrust E.V."/>
            <person name="Green B.R."/>
            <person name="Van de Peer Y."/>
            <person name="Grigoriev I.V."/>
        </authorList>
    </citation>
    <scope>NUCLEOTIDE SEQUENCE [LARGE SCALE GENOMIC DNA]</scope>
    <source>
        <strain evidence="10 11">CCAP 1055/1</strain>
    </source>
</reference>
<feature type="transmembrane region" description="Helical" evidence="7">
    <location>
        <begin position="248"/>
        <end position="267"/>
    </location>
</feature>
<accession>B7G653</accession>
<dbReference type="PANTHER" id="PTHR42920:SF5">
    <property type="entry name" value="EAMA DOMAIN-CONTAINING PROTEIN"/>
    <property type="match status" value="1"/>
</dbReference>
<dbReference type="OMA" id="WIEIAAM"/>
<evidence type="ECO:0000313" key="11">
    <source>
        <dbReference type="Proteomes" id="UP000000759"/>
    </source>
</evidence>
<dbReference type="PANTHER" id="PTHR42920">
    <property type="entry name" value="OS03G0707200 PROTEIN-RELATED"/>
    <property type="match status" value="1"/>
</dbReference>
<evidence type="ECO:0000256" key="1">
    <source>
        <dbReference type="ARBA" id="ARBA00004651"/>
    </source>
</evidence>
<dbReference type="RefSeq" id="XP_002182665.1">
    <property type="nucleotide sequence ID" value="XM_002182629.1"/>
</dbReference>
<protein>
    <recommendedName>
        <fullName evidence="9">EamA domain-containing protein</fullName>
    </recommendedName>
</protein>
<dbReference type="InterPro" id="IPR000620">
    <property type="entry name" value="EamA_dom"/>
</dbReference>
<dbReference type="PaxDb" id="2850-Phatr48145"/>
<sequence>MNSLARACCLILTLVGTTYAFSNAYPSFATRSLLYGQSYSRASTPWYRRYASLQEPVLEDLSTSKNGLIRVSQNETLAVIVPRDEASVVASDILGSTESGTPETTVWRDRTTQSILLLNMVAILWGSQHAVIKGVIADSAPSAFTFLRFGLAALCASPYTPGLAQLWAKLTKGEDLDAIVSEESNPTNVSSTWRWGAEMGFWMFLGFSFQAIGLEFTTAQRSGFLLYLNVKFVPFLARILLGRAISNATWLSALTAFAGTALLAYGSNGNVLDLNVGDLWTIAAAVSSAMFILRLEKASSVVANSAALNAACLWVVTGLAGIWTFWEGNPFQATAAASVCFNPAAEVMSIALTHPWEIVYLSAVTTALVNWVQTKAQKDVSAERASVIYAMDPVYGAGFSAWLLGESLGGVAGWTGAGLITLAAATNAFLDFSSKDPKDGDDTDVDTSASNCDTTSAGMGKR</sequence>
<evidence type="ECO:0000256" key="7">
    <source>
        <dbReference type="SAM" id="Phobius"/>
    </source>
</evidence>
<dbReference type="Proteomes" id="UP000000759">
    <property type="component" value="Chromosome 16"/>
</dbReference>
<keyword evidence="2" id="KW-1003">Cell membrane</keyword>
<evidence type="ECO:0000256" key="8">
    <source>
        <dbReference type="SAM" id="SignalP"/>
    </source>
</evidence>
<keyword evidence="4 7" id="KW-1133">Transmembrane helix</keyword>